<dbReference type="AlphaFoldDB" id="A0AA88LGU5"/>
<gene>
    <name evidence="2" type="ORF">Q5P01_026092</name>
</gene>
<feature type="region of interest" description="Disordered" evidence="1">
    <location>
        <begin position="24"/>
        <end position="67"/>
    </location>
</feature>
<protein>
    <submittedName>
        <fullName evidence="2">Uncharacterized protein</fullName>
    </submittedName>
</protein>
<evidence type="ECO:0000313" key="3">
    <source>
        <dbReference type="Proteomes" id="UP001187415"/>
    </source>
</evidence>
<name>A0AA88LGU5_CHASR</name>
<sequence length="88" mass="9444">MRLQTADNGRKMVCEEAEKEVKTLKSSLHPTESIQEQGAPTSPLPRAAGVGDGRKGRREGRRREGRVLGLRGGGGILQVATVNQSIAH</sequence>
<evidence type="ECO:0000313" key="2">
    <source>
        <dbReference type="EMBL" id="KAK2815625.1"/>
    </source>
</evidence>
<accession>A0AA88LGU5</accession>
<feature type="compositionally biased region" description="Polar residues" evidence="1">
    <location>
        <begin position="24"/>
        <end position="40"/>
    </location>
</feature>
<dbReference type="Proteomes" id="UP001187415">
    <property type="component" value="Unassembled WGS sequence"/>
</dbReference>
<reference evidence="2" key="1">
    <citation type="submission" date="2023-07" db="EMBL/GenBank/DDBJ databases">
        <title>Chromosome-level Genome Assembly of Striped Snakehead (Channa striata).</title>
        <authorList>
            <person name="Liu H."/>
        </authorList>
    </citation>
    <scope>NUCLEOTIDE SEQUENCE</scope>
    <source>
        <strain evidence="2">Gz</strain>
        <tissue evidence="2">Muscle</tissue>
    </source>
</reference>
<evidence type="ECO:0000256" key="1">
    <source>
        <dbReference type="SAM" id="MobiDB-lite"/>
    </source>
</evidence>
<keyword evidence="3" id="KW-1185">Reference proteome</keyword>
<organism evidence="2 3">
    <name type="scientific">Channa striata</name>
    <name type="common">Snakehead murrel</name>
    <name type="synonym">Ophicephalus striatus</name>
    <dbReference type="NCBI Taxonomy" id="64152"/>
    <lineage>
        <taxon>Eukaryota</taxon>
        <taxon>Metazoa</taxon>
        <taxon>Chordata</taxon>
        <taxon>Craniata</taxon>
        <taxon>Vertebrata</taxon>
        <taxon>Euteleostomi</taxon>
        <taxon>Actinopterygii</taxon>
        <taxon>Neopterygii</taxon>
        <taxon>Teleostei</taxon>
        <taxon>Neoteleostei</taxon>
        <taxon>Acanthomorphata</taxon>
        <taxon>Anabantaria</taxon>
        <taxon>Anabantiformes</taxon>
        <taxon>Channoidei</taxon>
        <taxon>Channidae</taxon>
        <taxon>Channa</taxon>
    </lineage>
</organism>
<comment type="caution">
    <text evidence="2">The sequence shown here is derived from an EMBL/GenBank/DDBJ whole genome shotgun (WGS) entry which is preliminary data.</text>
</comment>
<dbReference type="EMBL" id="JAUPFM010000022">
    <property type="protein sequence ID" value="KAK2815625.1"/>
    <property type="molecule type" value="Genomic_DNA"/>
</dbReference>
<proteinExistence type="predicted"/>